<gene>
    <name evidence="2" type="ORF">FF104_04500</name>
</gene>
<evidence type="ECO:0000256" key="1">
    <source>
        <dbReference type="SAM" id="Phobius"/>
    </source>
</evidence>
<protein>
    <submittedName>
        <fullName evidence="2">Uncharacterized protein</fullName>
    </submittedName>
</protein>
<proteinExistence type="predicted"/>
<reference evidence="2 3" key="1">
    <citation type="submission" date="2019-05" db="EMBL/GenBank/DDBJ databases">
        <authorList>
            <person name="Schori C."/>
            <person name="Ahrens C."/>
        </authorList>
    </citation>
    <scope>NUCLEOTIDE SEQUENCE [LARGE SCALE GENOMIC DNA]</scope>
    <source>
        <strain evidence="2 3">DSM 10702</strain>
    </source>
</reference>
<accession>A0AAP9RCT9</accession>
<keyword evidence="1" id="KW-0812">Transmembrane</keyword>
<evidence type="ECO:0000313" key="2">
    <source>
        <dbReference type="EMBL" id="QMW90233.1"/>
    </source>
</evidence>
<feature type="transmembrane region" description="Helical" evidence="1">
    <location>
        <begin position="17"/>
        <end position="36"/>
    </location>
</feature>
<keyword evidence="1" id="KW-1133">Transmembrane helix</keyword>
<organism evidence="2 3">
    <name type="scientific">Clostridium butyricum</name>
    <dbReference type="NCBI Taxonomy" id="1492"/>
    <lineage>
        <taxon>Bacteria</taxon>
        <taxon>Bacillati</taxon>
        <taxon>Bacillota</taxon>
        <taxon>Clostridia</taxon>
        <taxon>Eubacteriales</taxon>
        <taxon>Clostridiaceae</taxon>
        <taxon>Clostridium</taxon>
    </lineage>
</organism>
<dbReference type="AlphaFoldDB" id="A0AAP9RCT9"/>
<dbReference type="GeneID" id="92943396"/>
<dbReference type="Proteomes" id="UP000515243">
    <property type="component" value="Chromosome 1"/>
</dbReference>
<keyword evidence="1" id="KW-0472">Membrane</keyword>
<name>A0AAP9RCT9_CLOBU</name>
<evidence type="ECO:0000313" key="3">
    <source>
        <dbReference type="Proteomes" id="UP000515243"/>
    </source>
</evidence>
<dbReference type="EMBL" id="CP040626">
    <property type="protein sequence ID" value="QMW90233.1"/>
    <property type="molecule type" value="Genomic_DNA"/>
</dbReference>
<dbReference type="RefSeq" id="WP_035761510.1">
    <property type="nucleotide sequence ID" value="NZ_AP019716.1"/>
</dbReference>
<sequence>MIKWTILDGWTFLGLKGGFWILVVPLVGLIIFAEWCKKDKSKGKLNDIDDFIDDKKIEELPIYTFEFKVNNEEKWKIGQVLKRMNYENIDDLVKNIIYEYLK</sequence>